<keyword evidence="3 5" id="KW-1133">Transmembrane helix</keyword>
<dbReference type="AlphaFoldDB" id="A0ABD2X1T7"/>
<feature type="transmembrane region" description="Helical" evidence="5">
    <location>
        <begin position="446"/>
        <end position="467"/>
    </location>
</feature>
<protein>
    <recommendedName>
        <fullName evidence="9">Major facilitator superfamily (MFS) profile domain-containing protein</fullName>
    </recommendedName>
</protein>
<dbReference type="Pfam" id="PF07690">
    <property type="entry name" value="MFS_1"/>
    <property type="match status" value="1"/>
</dbReference>
<evidence type="ECO:0000256" key="2">
    <source>
        <dbReference type="ARBA" id="ARBA00022692"/>
    </source>
</evidence>
<feature type="chain" id="PRO_5044742462" description="Major facilitator superfamily (MFS) profile domain-containing protein" evidence="6">
    <location>
        <begin position="27"/>
        <end position="616"/>
    </location>
</feature>
<feature type="transmembrane region" description="Helical" evidence="5">
    <location>
        <begin position="539"/>
        <end position="563"/>
    </location>
</feature>
<name>A0ABD2X1T7_9HYME</name>
<evidence type="ECO:0000256" key="1">
    <source>
        <dbReference type="ARBA" id="ARBA00004141"/>
    </source>
</evidence>
<reference evidence="7 8" key="1">
    <citation type="journal article" date="2024" name="bioRxiv">
        <title>A reference genome for Trichogramma kaykai: A tiny desert-dwelling parasitoid wasp with competing sex-ratio distorters.</title>
        <authorList>
            <person name="Culotta J."/>
            <person name="Lindsey A.R."/>
        </authorList>
    </citation>
    <scope>NUCLEOTIDE SEQUENCE [LARGE SCALE GENOMIC DNA]</scope>
    <source>
        <strain evidence="7 8">KSX58</strain>
    </source>
</reference>
<evidence type="ECO:0000256" key="6">
    <source>
        <dbReference type="SAM" id="SignalP"/>
    </source>
</evidence>
<dbReference type="EMBL" id="JBJJXI010000056">
    <property type="protein sequence ID" value="KAL3399307.1"/>
    <property type="molecule type" value="Genomic_DNA"/>
</dbReference>
<dbReference type="PANTHER" id="PTHR11662:SF399">
    <property type="entry name" value="FI19708P1-RELATED"/>
    <property type="match status" value="1"/>
</dbReference>
<feature type="signal peptide" evidence="6">
    <location>
        <begin position="1"/>
        <end position="26"/>
    </location>
</feature>
<evidence type="ECO:0000256" key="5">
    <source>
        <dbReference type="SAM" id="Phobius"/>
    </source>
</evidence>
<feature type="transmembrane region" description="Helical" evidence="5">
    <location>
        <begin position="363"/>
        <end position="383"/>
    </location>
</feature>
<keyword evidence="6" id="KW-0732">Signal</keyword>
<feature type="transmembrane region" description="Helical" evidence="5">
    <location>
        <begin position="293"/>
        <end position="314"/>
    </location>
</feature>
<dbReference type="InterPro" id="IPR011701">
    <property type="entry name" value="MFS"/>
</dbReference>
<dbReference type="SUPFAM" id="SSF103473">
    <property type="entry name" value="MFS general substrate transporter"/>
    <property type="match status" value="1"/>
</dbReference>
<dbReference type="InterPro" id="IPR036259">
    <property type="entry name" value="MFS_trans_sf"/>
</dbReference>
<sequence length="616" mass="70472">MMRLLVLLIGASRELLLLQPRGYGTARQMCPRRLINNYSFEARTPRPYYTRYIYNILAGIRIINTARYIQYVRGFDIFNKLLYIAEIRLSQTYIVYSPQRAYTYVYDAEPDHRERVADTCACKLRILSFLYKTTRISDKSVIQCTSFSVVYVAKETLSRRSSEIMTSNPLVYKHKGKPNTFFSITCINAKCHPAPQILMLFFAVLIFYHSHYLHNGFFVPASSLQLSNDFAYSYFAYTLSYVLTIVPAGIIATNWSARTLLWLSLVSICVLNAIQTVPKIALVKTDPGSMLSIFIHFLYGLSEAPVIPCVYVLLSRMISSKYRTTAGSVVLSAKHLVALFILGIAFLTNIIKTDDSVHDRTYIILKYFIVIWAFLYLCVVSNYDPQFVNEAPWFKPRVPWRSILSSWPVWTLIASHGTFFDMHEMALFEYPYELPDALFVAKSKSLTMSILLMGGVGSGWLSDVLVARNRLTRLEARKFFNFLATCVPMAGFIILISFKGDENVSIFWACVWLILRGLISFQCSGFLTNHMDLSPYYAGILMALTAAANQLFRSFLVLVLILSKFDTNWSIFLNYTIFILPIFTSILFAIFGKASIQKWSPVPLSYQKPNQLDVKF</sequence>
<feature type="transmembrane region" description="Helical" evidence="5">
    <location>
        <begin position="404"/>
        <end position="426"/>
    </location>
</feature>
<keyword evidence="4 5" id="KW-0472">Membrane</keyword>
<keyword evidence="8" id="KW-1185">Reference proteome</keyword>
<feature type="transmembrane region" description="Helical" evidence="5">
    <location>
        <begin position="197"/>
        <end position="214"/>
    </location>
</feature>
<evidence type="ECO:0000256" key="4">
    <source>
        <dbReference type="ARBA" id="ARBA00023136"/>
    </source>
</evidence>
<dbReference type="InterPro" id="IPR050382">
    <property type="entry name" value="MFS_Na/Anion_cotransporter"/>
</dbReference>
<feature type="transmembrane region" description="Helical" evidence="5">
    <location>
        <begin position="260"/>
        <end position="281"/>
    </location>
</feature>
<feature type="transmembrane region" description="Helical" evidence="5">
    <location>
        <begin position="234"/>
        <end position="253"/>
    </location>
</feature>
<gene>
    <name evidence="7" type="ORF">TKK_007174</name>
</gene>
<feature type="transmembrane region" description="Helical" evidence="5">
    <location>
        <begin position="326"/>
        <end position="351"/>
    </location>
</feature>
<keyword evidence="2 5" id="KW-0812">Transmembrane</keyword>
<evidence type="ECO:0000256" key="3">
    <source>
        <dbReference type="ARBA" id="ARBA00022989"/>
    </source>
</evidence>
<evidence type="ECO:0008006" key="9">
    <source>
        <dbReference type="Google" id="ProtNLM"/>
    </source>
</evidence>
<dbReference type="PANTHER" id="PTHR11662">
    <property type="entry name" value="SOLUTE CARRIER FAMILY 17"/>
    <property type="match status" value="1"/>
</dbReference>
<comment type="subcellular location">
    <subcellularLocation>
        <location evidence="1">Membrane</location>
        <topology evidence="1">Multi-pass membrane protein</topology>
    </subcellularLocation>
</comment>
<accession>A0ABD2X1T7</accession>
<organism evidence="7 8">
    <name type="scientific">Trichogramma kaykai</name>
    <dbReference type="NCBI Taxonomy" id="54128"/>
    <lineage>
        <taxon>Eukaryota</taxon>
        <taxon>Metazoa</taxon>
        <taxon>Ecdysozoa</taxon>
        <taxon>Arthropoda</taxon>
        <taxon>Hexapoda</taxon>
        <taxon>Insecta</taxon>
        <taxon>Pterygota</taxon>
        <taxon>Neoptera</taxon>
        <taxon>Endopterygota</taxon>
        <taxon>Hymenoptera</taxon>
        <taxon>Apocrita</taxon>
        <taxon>Proctotrupomorpha</taxon>
        <taxon>Chalcidoidea</taxon>
        <taxon>Trichogrammatidae</taxon>
        <taxon>Trichogramma</taxon>
    </lineage>
</organism>
<proteinExistence type="predicted"/>
<feature type="transmembrane region" description="Helical" evidence="5">
    <location>
        <begin position="569"/>
        <end position="591"/>
    </location>
</feature>
<feature type="transmembrane region" description="Helical" evidence="5">
    <location>
        <begin position="479"/>
        <end position="498"/>
    </location>
</feature>
<dbReference type="Proteomes" id="UP001627154">
    <property type="component" value="Unassembled WGS sequence"/>
</dbReference>
<evidence type="ECO:0000313" key="8">
    <source>
        <dbReference type="Proteomes" id="UP001627154"/>
    </source>
</evidence>
<comment type="caution">
    <text evidence="7">The sequence shown here is derived from an EMBL/GenBank/DDBJ whole genome shotgun (WGS) entry which is preliminary data.</text>
</comment>
<dbReference type="GO" id="GO:0016020">
    <property type="term" value="C:membrane"/>
    <property type="evidence" value="ECO:0007669"/>
    <property type="project" value="UniProtKB-SubCell"/>
</dbReference>
<dbReference type="Gene3D" id="1.20.1250.20">
    <property type="entry name" value="MFS general substrate transporter like domains"/>
    <property type="match status" value="1"/>
</dbReference>
<evidence type="ECO:0000313" key="7">
    <source>
        <dbReference type="EMBL" id="KAL3399307.1"/>
    </source>
</evidence>